<evidence type="ECO:0000256" key="5">
    <source>
        <dbReference type="ARBA" id="ARBA00001954"/>
    </source>
</evidence>
<keyword evidence="10 11" id="KW-0119">Carbohydrate metabolism</keyword>
<evidence type="ECO:0000313" key="13">
    <source>
        <dbReference type="Proteomes" id="UP000566071"/>
    </source>
</evidence>
<dbReference type="NCBIfam" id="TIGR01163">
    <property type="entry name" value="rpe"/>
    <property type="match status" value="1"/>
</dbReference>
<proteinExistence type="inferred from homology"/>
<evidence type="ECO:0000313" key="12">
    <source>
        <dbReference type="EMBL" id="NNU34335.1"/>
    </source>
</evidence>
<dbReference type="PIRSF" id="PIRSF001461">
    <property type="entry name" value="RPE"/>
    <property type="match status" value="1"/>
</dbReference>
<keyword evidence="9 10" id="KW-0413">Isomerase</keyword>
<comment type="catalytic activity">
    <reaction evidence="1 10 11">
        <text>D-ribulose 5-phosphate = D-xylulose 5-phosphate</text>
        <dbReference type="Rhea" id="RHEA:13677"/>
        <dbReference type="ChEBI" id="CHEBI:57737"/>
        <dbReference type="ChEBI" id="CHEBI:58121"/>
        <dbReference type="EC" id="5.1.3.1"/>
    </reaction>
</comment>
<evidence type="ECO:0000256" key="7">
    <source>
        <dbReference type="ARBA" id="ARBA00013188"/>
    </source>
</evidence>
<dbReference type="EMBL" id="JABFCR010000041">
    <property type="protein sequence ID" value="NNU34335.1"/>
    <property type="molecule type" value="Genomic_DNA"/>
</dbReference>
<dbReference type="PROSITE" id="PS01086">
    <property type="entry name" value="RIBUL_P_3_EPIMER_2"/>
    <property type="match status" value="1"/>
</dbReference>
<feature type="binding site" evidence="10">
    <location>
        <position position="35"/>
    </location>
    <ligand>
        <name>a divalent metal cation</name>
        <dbReference type="ChEBI" id="CHEBI:60240"/>
    </ligand>
</feature>
<dbReference type="InterPro" id="IPR000056">
    <property type="entry name" value="Ribul_P_3_epim-like"/>
</dbReference>
<feature type="binding site" evidence="10">
    <location>
        <position position="37"/>
    </location>
    <ligand>
        <name>a divalent metal cation</name>
        <dbReference type="ChEBI" id="CHEBI:60240"/>
    </ligand>
</feature>
<reference evidence="12 13" key="1">
    <citation type="submission" date="2020-05" db="EMBL/GenBank/DDBJ databases">
        <authorList>
            <person name="Khan S.A."/>
            <person name="Jeon C.O."/>
            <person name="Chun B.H."/>
        </authorList>
    </citation>
    <scope>NUCLEOTIDE SEQUENCE [LARGE SCALE GENOMIC DNA]</scope>
    <source>
        <strain evidence="12 13">S1162</strain>
    </source>
</reference>
<feature type="binding site" evidence="10">
    <location>
        <begin position="177"/>
        <end position="179"/>
    </location>
    <ligand>
        <name>substrate</name>
    </ligand>
</feature>
<comment type="pathway">
    <text evidence="10">Carbohydrate degradation.</text>
</comment>
<feature type="binding site" evidence="10">
    <location>
        <position position="177"/>
    </location>
    <ligand>
        <name>a divalent metal cation</name>
        <dbReference type="ChEBI" id="CHEBI:60240"/>
    </ligand>
</feature>
<dbReference type="GO" id="GO:0004750">
    <property type="term" value="F:D-ribulose-phosphate 3-epimerase activity"/>
    <property type="evidence" value="ECO:0007669"/>
    <property type="project" value="UniProtKB-EC"/>
</dbReference>
<evidence type="ECO:0000256" key="10">
    <source>
        <dbReference type="HAMAP-Rule" id="MF_02227"/>
    </source>
</evidence>
<evidence type="ECO:0000256" key="9">
    <source>
        <dbReference type="ARBA" id="ARBA00023235"/>
    </source>
</evidence>
<evidence type="ECO:0000256" key="3">
    <source>
        <dbReference type="ARBA" id="ARBA00001941"/>
    </source>
</evidence>
<feature type="binding site" evidence="10">
    <location>
        <position position="68"/>
    </location>
    <ligand>
        <name>substrate</name>
    </ligand>
</feature>
<evidence type="ECO:0000256" key="2">
    <source>
        <dbReference type="ARBA" id="ARBA00001936"/>
    </source>
</evidence>
<evidence type="ECO:0000256" key="6">
    <source>
        <dbReference type="ARBA" id="ARBA00009541"/>
    </source>
</evidence>
<dbReference type="PANTHER" id="PTHR11749">
    <property type="entry name" value="RIBULOSE-5-PHOSPHATE-3-EPIMERASE"/>
    <property type="match status" value="1"/>
</dbReference>
<comment type="cofactor">
    <cofactor evidence="5">
        <name>Fe(2+)</name>
        <dbReference type="ChEBI" id="CHEBI:29033"/>
    </cofactor>
</comment>
<evidence type="ECO:0000256" key="1">
    <source>
        <dbReference type="ARBA" id="ARBA00001782"/>
    </source>
</evidence>
<evidence type="ECO:0000256" key="8">
    <source>
        <dbReference type="ARBA" id="ARBA00022723"/>
    </source>
</evidence>
<sequence length="218" mass="23428">MTNDRLISPSILAADFGNLQRDIEMLNKSEGDWIHVDIMDGLFVPNISFGFPVTEVAYKHATKPLDVHLMIVDPDRYIKRFAAAGAAGITVQFEACPNLHRTVQVIKETGCRAGVAINPHTPVAMLVDIIGELDLVLVMSVNPGFGGQHFIDNTYKKVAEVKKLADECKPDLFIEVDGGVDQTNAGKLFSVGANVLVAGSAVFAAANPSAMISTLKHA</sequence>
<feature type="active site" description="Proton donor" evidence="10">
    <location>
        <position position="177"/>
    </location>
</feature>
<evidence type="ECO:0000256" key="11">
    <source>
        <dbReference type="PIRNR" id="PIRNR001461"/>
    </source>
</evidence>
<comment type="caution">
    <text evidence="12">The sequence shown here is derived from an EMBL/GenBank/DDBJ whole genome shotgun (WGS) entry which is preliminary data.</text>
</comment>
<dbReference type="CDD" id="cd00429">
    <property type="entry name" value="RPE"/>
    <property type="match status" value="1"/>
</dbReference>
<dbReference type="Pfam" id="PF00834">
    <property type="entry name" value="Ribul_P_3_epim"/>
    <property type="match status" value="1"/>
</dbReference>
<dbReference type="InterPro" id="IPR011060">
    <property type="entry name" value="RibuloseP-bd_barrel"/>
</dbReference>
<feature type="binding site" evidence="10">
    <location>
        <begin position="199"/>
        <end position="200"/>
    </location>
    <ligand>
        <name>substrate</name>
    </ligand>
</feature>
<comment type="cofactor">
    <cofactor evidence="4">
        <name>Zn(2+)</name>
        <dbReference type="ChEBI" id="CHEBI:29105"/>
    </cofactor>
</comment>
<evidence type="ECO:0000256" key="4">
    <source>
        <dbReference type="ARBA" id="ARBA00001947"/>
    </source>
</evidence>
<dbReference type="RefSeq" id="WP_175270017.1">
    <property type="nucleotide sequence ID" value="NZ_JABFCR010000041.1"/>
</dbReference>
<dbReference type="NCBIfam" id="NF004076">
    <property type="entry name" value="PRK05581.1-4"/>
    <property type="match status" value="1"/>
</dbReference>
<accession>A0ABX1W712</accession>
<dbReference type="SUPFAM" id="SSF51366">
    <property type="entry name" value="Ribulose-phoshate binding barrel"/>
    <property type="match status" value="1"/>
</dbReference>
<dbReference type="HAMAP" id="MF_02227">
    <property type="entry name" value="RPE"/>
    <property type="match status" value="1"/>
</dbReference>
<feature type="binding site" evidence="10">
    <location>
        <position position="10"/>
    </location>
    <ligand>
        <name>substrate</name>
    </ligand>
</feature>
<dbReference type="Gene3D" id="3.20.20.70">
    <property type="entry name" value="Aldolase class I"/>
    <property type="match status" value="1"/>
</dbReference>
<gene>
    <name evidence="10" type="primary">rpe</name>
    <name evidence="12" type="ORF">HK413_09605</name>
</gene>
<dbReference type="PROSITE" id="PS01085">
    <property type="entry name" value="RIBUL_P_3_EPIMER_1"/>
    <property type="match status" value="1"/>
</dbReference>
<comment type="cofactor">
    <cofactor evidence="10">
        <name>a divalent metal cation</name>
        <dbReference type="ChEBI" id="CHEBI:60240"/>
    </cofactor>
    <text evidence="10">Binds 1 divalent metal cation per subunit.</text>
</comment>
<feature type="binding site" evidence="10">
    <location>
        <begin position="144"/>
        <end position="147"/>
    </location>
    <ligand>
        <name>substrate</name>
    </ligand>
</feature>
<comment type="function">
    <text evidence="10">Catalyzes the reversible epimerization of D-ribulose 5-phosphate to D-xylulose 5-phosphate.</text>
</comment>
<organism evidence="12 13">
    <name type="scientific">Mucilaginibacter humi</name>
    <dbReference type="NCBI Taxonomy" id="2732510"/>
    <lineage>
        <taxon>Bacteria</taxon>
        <taxon>Pseudomonadati</taxon>
        <taxon>Bacteroidota</taxon>
        <taxon>Sphingobacteriia</taxon>
        <taxon>Sphingobacteriales</taxon>
        <taxon>Sphingobacteriaceae</taxon>
        <taxon>Mucilaginibacter</taxon>
    </lineage>
</organism>
<dbReference type="Proteomes" id="UP000566071">
    <property type="component" value="Unassembled WGS sequence"/>
</dbReference>
<name>A0ABX1W712_9SPHI</name>
<comment type="cofactor">
    <cofactor evidence="3">
        <name>Co(2+)</name>
        <dbReference type="ChEBI" id="CHEBI:48828"/>
    </cofactor>
</comment>
<keyword evidence="8 10" id="KW-0479">Metal-binding</keyword>
<keyword evidence="13" id="KW-1185">Reference proteome</keyword>
<protein>
    <recommendedName>
        <fullName evidence="7 10">Ribulose-phosphate 3-epimerase</fullName>
        <ecNumber evidence="7 10">5.1.3.1</ecNumber>
    </recommendedName>
</protein>
<feature type="binding site" evidence="10">
    <location>
        <position position="68"/>
    </location>
    <ligand>
        <name>a divalent metal cation</name>
        <dbReference type="ChEBI" id="CHEBI:60240"/>
    </ligand>
</feature>
<dbReference type="InterPro" id="IPR013785">
    <property type="entry name" value="Aldolase_TIM"/>
</dbReference>
<feature type="active site" description="Proton acceptor" evidence="10">
    <location>
        <position position="37"/>
    </location>
</feature>
<dbReference type="InterPro" id="IPR026019">
    <property type="entry name" value="Ribul_P_3_epim"/>
</dbReference>
<dbReference type="EC" id="5.1.3.1" evidence="7 10"/>
<comment type="similarity">
    <text evidence="6 10 11">Belongs to the ribulose-phosphate 3-epimerase family.</text>
</comment>
<comment type="cofactor">
    <cofactor evidence="2">
        <name>Mn(2+)</name>
        <dbReference type="ChEBI" id="CHEBI:29035"/>
    </cofactor>
</comment>